<dbReference type="AlphaFoldDB" id="A0A137P2N9"/>
<evidence type="ECO:0000313" key="2">
    <source>
        <dbReference type="Proteomes" id="UP000070444"/>
    </source>
</evidence>
<dbReference type="STRING" id="796925.A0A137P2N9"/>
<evidence type="ECO:0000313" key="1">
    <source>
        <dbReference type="EMBL" id="KXN69282.1"/>
    </source>
</evidence>
<accession>A0A137P2N9</accession>
<gene>
    <name evidence="1" type="ORF">CONCODRAFT_18418</name>
</gene>
<evidence type="ECO:0008006" key="3">
    <source>
        <dbReference type="Google" id="ProtNLM"/>
    </source>
</evidence>
<keyword evidence="2" id="KW-1185">Reference proteome</keyword>
<protein>
    <recommendedName>
        <fullName evidence="3">Exportin-1 C-terminal domain-containing protein</fullName>
    </recommendedName>
</protein>
<name>A0A137P2N9_CONC2</name>
<sequence length="1070" mass="123471">MDITTKFQEVEFYGNLLKDPQKQLEAIKYFESLIEYSQIIELCLYSIINTNQDLVQFHMANILKISLPIYICQFDAEKFNSIFQSIFNLINQSGKSISCIIQLTEAFSILIKLRGCQTELNQIANIIDSLILDIQQDKQSLQLDLCLSILNEFNASTCSNINTSMDTQLSCQQWFQDRYIVPLFSKIVEILTQLHYANSHNILTQKFLLILNKIFEWRFNIDQDLVNSSNQFPTHLTQIFNTDSFYESLTKIYLEKFEDFNIRNNIEQIYKILCQLDESSFSEYSLFQLFQNQLLNFICHIFSKIPLLSYPATMVNACEISFNCIESNSLAKLANLSHILILLNQCSNCTIMCLENCDFDDNNTHFYESIKLLFQLWSNLVSKLVSFQYYSRKASNNSLEIAKSREIAEFLSEIAPSIVSEFIELMAKQSSHPDLTLFSIEYNAFDPDMFISVAGIARYNLESILPSLSISLEQSISLFFQMDLTTQVNRVESEFYDLNLNAINRKIECLILLFGYIFTDFEEGEHCKIPPSIIEYSKAQQNTQEDLCLRIPAFILEYTTQICSQAQFNLRTNESNAVDYPLWFINRWAGVYLFFNVDDYNGISQNLLSSFSSAPLGIQCQSISHTLLEIANSIFSFKEFSSNTRISYLATLTRLMNKSPFFNQVKLSNSHSELLQTLCNNLNHYSSQLQRPIIEYLLLPNTLRSTDINLFNIINTEIENQIHSLIAQSLSNPHCDYKSKAICVYLRLNGMTSSVDFDTFDSYFQNLQTKFSAHLRILVKLSTEVEVWIACFDWVIKLINILDSFGDSADYLKSLLNMIHSTLKMYLNNINKLDKSDLDEEYDIILFMQILENLIHLDNTNQNIGVIEQDSDIVPKVVLELSHEFMEHLNDSKLQSFEVQSRYTKLISTLLSSYGNHLKHISSSYVERLYLSLRYGVENFSPEYSDSVLGSIKQLIILFNNEQLVIGSAPYQLIRMILSDSFNLVINNKVNSQSLDNMVIIFTYMVLYHQEIFSNLMQNLAHNFGLATQANINEASQRLYSAVGLTNDVNQLKPVISSFIFNLKSLVFLK</sequence>
<dbReference type="EMBL" id="KQ964540">
    <property type="protein sequence ID" value="KXN69282.1"/>
    <property type="molecule type" value="Genomic_DNA"/>
</dbReference>
<reference evidence="1 2" key="1">
    <citation type="journal article" date="2015" name="Genome Biol. Evol.">
        <title>Phylogenomic analyses indicate that early fungi evolved digesting cell walls of algal ancestors of land plants.</title>
        <authorList>
            <person name="Chang Y."/>
            <person name="Wang S."/>
            <person name="Sekimoto S."/>
            <person name="Aerts A.L."/>
            <person name="Choi C."/>
            <person name="Clum A."/>
            <person name="LaButti K.M."/>
            <person name="Lindquist E.A."/>
            <person name="Yee Ngan C."/>
            <person name="Ohm R.A."/>
            <person name="Salamov A.A."/>
            <person name="Grigoriev I.V."/>
            <person name="Spatafora J.W."/>
            <person name="Berbee M.L."/>
        </authorList>
    </citation>
    <scope>NUCLEOTIDE SEQUENCE [LARGE SCALE GENOMIC DNA]</scope>
    <source>
        <strain evidence="1 2">NRRL 28638</strain>
    </source>
</reference>
<organism evidence="1 2">
    <name type="scientific">Conidiobolus coronatus (strain ATCC 28846 / CBS 209.66 / NRRL 28638)</name>
    <name type="common">Delacroixia coronata</name>
    <dbReference type="NCBI Taxonomy" id="796925"/>
    <lineage>
        <taxon>Eukaryota</taxon>
        <taxon>Fungi</taxon>
        <taxon>Fungi incertae sedis</taxon>
        <taxon>Zoopagomycota</taxon>
        <taxon>Entomophthoromycotina</taxon>
        <taxon>Entomophthoromycetes</taxon>
        <taxon>Entomophthorales</taxon>
        <taxon>Ancylistaceae</taxon>
        <taxon>Conidiobolus</taxon>
    </lineage>
</organism>
<dbReference type="Proteomes" id="UP000070444">
    <property type="component" value="Unassembled WGS sequence"/>
</dbReference>
<proteinExistence type="predicted"/>
<dbReference type="OrthoDB" id="5548448at2759"/>